<keyword evidence="3" id="KW-0238">DNA-binding</keyword>
<keyword evidence="2" id="KW-0805">Transcription regulation</keyword>
<dbReference type="Pfam" id="PF00126">
    <property type="entry name" value="HTH_1"/>
    <property type="match status" value="1"/>
</dbReference>
<dbReference type="InterPro" id="IPR036390">
    <property type="entry name" value="WH_DNA-bd_sf"/>
</dbReference>
<evidence type="ECO:0000256" key="4">
    <source>
        <dbReference type="ARBA" id="ARBA00023159"/>
    </source>
</evidence>
<protein>
    <submittedName>
        <fullName evidence="7">LysR family transcriptional regulator</fullName>
    </submittedName>
</protein>
<dbReference type="FunFam" id="1.10.10.10:FF:000001">
    <property type="entry name" value="LysR family transcriptional regulator"/>
    <property type="match status" value="1"/>
</dbReference>
<dbReference type="AlphaFoldDB" id="A0A378U2Q1"/>
<proteinExistence type="inferred from homology"/>
<dbReference type="Pfam" id="PF03466">
    <property type="entry name" value="LysR_substrate"/>
    <property type="match status" value="1"/>
</dbReference>
<dbReference type="GO" id="GO:0032993">
    <property type="term" value="C:protein-DNA complex"/>
    <property type="evidence" value="ECO:0007669"/>
    <property type="project" value="TreeGrafter"/>
</dbReference>
<dbReference type="GO" id="GO:0003700">
    <property type="term" value="F:DNA-binding transcription factor activity"/>
    <property type="evidence" value="ECO:0007669"/>
    <property type="project" value="InterPro"/>
</dbReference>
<dbReference type="EMBL" id="UGQW01000002">
    <property type="protein sequence ID" value="STZ68453.1"/>
    <property type="molecule type" value="Genomic_DNA"/>
</dbReference>
<dbReference type="PRINTS" id="PR00039">
    <property type="entry name" value="HTHLYSR"/>
</dbReference>
<name>A0A378U2Q1_NEIEL</name>
<accession>A0A378U2Q1</accession>
<comment type="similarity">
    <text evidence="1">Belongs to the LysR transcriptional regulatory family.</text>
</comment>
<evidence type="ECO:0000313" key="8">
    <source>
        <dbReference type="Proteomes" id="UP000254927"/>
    </source>
</evidence>
<feature type="domain" description="HTH lysR-type" evidence="6">
    <location>
        <begin position="1"/>
        <end position="58"/>
    </location>
</feature>
<dbReference type="PROSITE" id="PS50931">
    <property type="entry name" value="HTH_LYSR"/>
    <property type="match status" value="1"/>
</dbReference>
<evidence type="ECO:0000256" key="3">
    <source>
        <dbReference type="ARBA" id="ARBA00023125"/>
    </source>
</evidence>
<gene>
    <name evidence="7" type="primary">oxyR</name>
    <name evidence="7" type="ORF">NCTC10660_01972</name>
</gene>
<dbReference type="PANTHER" id="PTHR30346">
    <property type="entry name" value="TRANSCRIPTIONAL DUAL REGULATOR HCAR-RELATED"/>
    <property type="match status" value="1"/>
</dbReference>
<dbReference type="Proteomes" id="UP000254927">
    <property type="component" value="Unassembled WGS sequence"/>
</dbReference>
<dbReference type="Gene3D" id="1.10.10.10">
    <property type="entry name" value="Winged helix-like DNA-binding domain superfamily/Winged helix DNA-binding domain"/>
    <property type="match status" value="1"/>
</dbReference>
<dbReference type="SUPFAM" id="SSF46785">
    <property type="entry name" value="Winged helix' DNA-binding domain"/>
    <property type="match status" value="1"/>
</dbReference>
<dbReference type="InterPro" id="IPR036388">
    <property type="entry name" value="WH-like_DNA-bd_sf"/>
</dbReference>
<dbReference type="CDD" id="cd08411">
    <property type="entry name" value="PBP2_OxyR"/>
    <property type="match status" value="1"/>
</dbReference>
<sequence length="312" mass="34387">MTLTELRYIVAVAQERHFGRAAQRCHVSQPTLSIAIKKLEEELALSLFDRSSNEVITTEAGGRIVAQARRVLDEADVIRQLASEEQNELDGAFKLGLIFTVAPYLLPKLILSLREIAPNMPLMLEENYTHMLTESLKRGDLDAIIVAEPFQETGLLTEPLYDEPFFVIVPKGHPFEELDAVTQHELAQEQVLLLTEGNCMRDNVLAGCNELAAKQKISGLTNTLQGSSINTIRHMVASGLAISVLPATALTENDHLLFSIIPFAEKVPTRRVVLAYRRNFVRPKALAAIRNAIIGSQLAGVNFTEKNGAVPA</sequence>
<dbReference type="RefSeq" id="WP_074894915.1">
    <property type="nucleotide sequence ID" value="NZ_BTPO01000030.1"/>
</dbReference>
<dbReference type="GO" id="GO:0003677">
    <property type="term" value="F:DNA binding"/>
    <property type="evidence" value="ECO:0007669"/>
    <property type="project" value="UniProtKB-KW"/>
</dbReference>
<dbReference type="InterPro" id="IPR000847">
    <property type="entry name" value="LysR_HTH_N"/>
</dbReference>
<dbReference type="SUPFAM" id="SSF53850">
    <property type="entry name" value="Periplasmic binding protein-like II"/>
    <property type="match status" value="1"/>
</dbReference>
<keyword evidence="5" id="KW-0804">Transcription</keyword>
<dbReference type="Gene3D" id="3.40.190.10">
    <property type="entry name" value="Periplasmic binding protein-like II"/>
    <property type="match status" value="2"/>
</dbReference>
<evidence type="ECO:0000259" key="6">
    <source>
        <dbReference type="PROSITE" id="PS50931"/>
    </source>
</evidence>
<organism evidence="7 8">
    <name type="scientific">Neisseria elongata</name>
    <dbReference type="NCBI Taxonomy" id="495"/>
    <lineage>
        <taxon>Bacteria</taxon>
        <taxon>Pseudomonadati</taxon>
        <taxon>Pseudomonadota</taxon>
        <taxon>Betaproteobacteria</taxon>
        <taxon>Neisseriales</taxon>
        <taxon>Neisseriaceae</taxon>
        <taxon>Neisseria</taxon>
    </lineage>
</organism>
<keyword evidence="4" id="KW-0010">Activator</keyword>
<dbReference type="GeneID" id="93352960"/>
<evidence type="ECO:0000256" key="2">
    <source>
        <dbReference type="ARBA" id="ARBA00023015"/>
    </source>
</evidence>
<evidence type="ECO:0000256" key="5">
    <source>
        <dbReference type="ARBA" id="ARBA00023163"/>
    </source>
</evidence>
<dbReference type="InterPro" id="IPR005119">
    <property type="entry name" value="LysR_subst-bd"/>
</dbReference>
<evidence type="ECO:0000256" key="1">
    <source>
        <dbReference type="ARBA" id="ARBA00009437"/>
    </source>
</evidence>
<evidence type="ECO:0000313" key="7">
    <source>
        <dbReference type="EMBL" id="STZ68453.1"/>
    </source>
</evidence>
<reference evidence="7 8" key="1">
    <citation type="submission" date="2018-06" db="EMBL/GenBank/DDBJ databases">
        <authorList>
            <consortium name="Pathogen Informatics"/>
            <person name="Doyle S."/>
        </authorList>
    </citation>
    <scope>NUCLEOTIDE SEQUENCE [LARGE SCALE GENOMIC DNA]</scope>
    <source>
        <strain evidence="7 8">NCTC10660</strain>
    </source>
</reference>
<dbReference type="PANTHER" id="PTHR30346:SF26">
    <property type="entry name" value="HYDROGEN PEROXIDE-INDUCIBLE GENES ACTIVATOR"/>
    <property type="match status" value="1"/>
</dbReference>